<dbReference type="Gene3D" id="3.40.50.150">
    <property type="entry name" value="Vaccinia Virus protein VP39"/>
    <property type="match status" value="2"/>
</dbReference>
<evidence type="ECO:0000313" key="3">
    <source>
        <dbReference type="Proteomes" id="UP000707731"/>
    </source>
</evidence>
<organism evidence="2 3">
    <name type="scientific">Nocardia higoensis</name>
    <dbReference type="NCBI Taxonomy" id="228599"/>
    <lineage>
        <taxon>Bacteria</taxon>
        <taxon>Bacillati</taxon>
        <taxon>Actinomycetota</taxon>
        <taxon>Actinomycetes</taxon>
        <taxon>Mycobacteriales</taxon>
        <taxon>Nocardiaceae</taxon>
        <taxon>Nocardia</taxon>
    </lineage>
</organism>
<accession>A0ABS0D8R2</accession>
<keyword evidence="2" id="KW-0808">Transferase</keyword>
<evidence type="ECO:0000313" key="2">
    <source>
        <dbReference type="EMBL" id="MBF6354861.1"/>
    </source>
</evidence>
<dbReference type="InterPro" id="IPR041497">
    <property type="entry name" value="Thump-like"/>
</dbReference>
<reference evidence="2 3" key="1">
    <citation type="submission" date="2020-10" db="EMBL/GenBank/DDBJ databases">
        <title>Identification of Nocardia species via Next-generation sequencing and recognition of intraspecies genetic diversity.</title>
        <authorList>
            <person name="Li P."/>
            <person name="Li P."/>
            <person name="Lu B."/>
        </authorList>
    </citation>
    <scope>NUCLEOTIDE SEQUENCE [LARGE SCALE GENOMIC DNA]</scope>
    <source>
        <strain evidence="2 3">BJ06-0143</strain>
    </source>
</reference>
<dbReference type="PANTHER" id="PTHR14741:SF32">
    <property type="entry name" value="TRIMETHYLGUANOSINE SYNTHASE"/>
    <property type="match status" value="1"/>
</dbReference>
<evidence type="ECO:0000259" key="1">
    <source>
        <dbReference type="Pfam" id="PF18096"/>
    </source>
</evidence>
<dbReference type="Pfam" id="PF18096">
    <property type="entry name" value="Thump_like"/>
    <property type="match status" value="1"/>
</dbReference>
<name>A0ABS0D8R2_9NOCA</name>
<feature type="domain" description="THUMP-like" evidence="1">
    <location>
        <begin position="392"/>
        <end position="462"/>
    </location>
</feature>
<sequence>MGYSFSRADVEFLRSAAGRAALSEVARSALTPATHLRDLERARRDFGAAAPALIDTVRLRRRAAAKIADAGEWLFTEDAVQQATPTPVARRRAQRLAGRAVHDVTCSVGAELVELARVCPAVIGSDLDTVRLAMAAHNLGAAWQPVTAEPLVRRGTAAAGPAAAAARDDITAAQSSPGAASVARMGAARGETTAALESTVGVGGDIPIPAHRGSARGRVGNVVLAAADALVPITKDIVIVADPGRRVGGRRTHDPAALQPPLPDLLTAYAGRDIVVKCAPGLDFDALDWQGEIEVVSLDGAVREACLWSPGVAEPGVRRRAVVLSGTGEAYTLTDADPDDIPQRAPGEWIIDPDGAVVRAGLVRHYAAEHGLWQLDPHIAYLTGDTVPPGMRGFRVEARMELREKTLRQELARRDCGSLEILVRGVDVDPDVLRKKLKLRGSTAYSLVITRIGRAATVFLCTAHAPVRPPSS</sequence>
<dbReference type="Proteomes" id="UP000707731">
    <property type="component" value="Unassembled WGS sequence"/>
</dbReference>
<keyword evidence="3" id="KW-1185">Reference proteome</keyword>
<dbReference type="InterPro" id="IPR029063">
    <property type="entry name" value="SAM-dependent_MTases_sf"/>
</dbReference>
<protein>
    <submittedName>
        <fullName evidence="2">Class I SAM-dependent methyltransferase</fullName>
    </submittedName>
</protein>
<dbReference type="EMBL" id="JADLQN010000001">
    <property type="protein sequence ID" value="MBF6354861.1"/>
    <property type="molecule type" value="Genomic_DNA"/>
</dbReference>
<keyword evidence="2" id="KW-0489">Methyltransferase</keyword>
<dbReference type="GO" id="GO:0008168">
    <property type="term" value="F:methyltransferase activity"/>
    <property type="evidence" value="ECO:0007669"/>
    <property type="project" value="UniProtKB-KW"/>
</dbReference>
<dbReference type="PANTHER" id="PTHR14741">
    <property type="entry name" value="S-ADENOSYLMETHIONINE-DEPENDENT METHYLTRANSFERASE RELATED"/>
    <property type="match status" value="1"/>
</dbReference>
<comment type="caution">
    <text evidence="2">The sequence shown here is derived from an EMBL/GenBank/DDBJ whole genome shotgun (WGS) entry which is preliminary data.</text>
</comment>
<dbReference type="GO" id="GO:0032259">
    <property type="term" value="P:methylation"/>
    <property type="evidence" value="ECO:0007669"/>
    <property type="project" value="UniProtKB-KW"/>
</dbReference>
<gene>
    <name evidence="2" type="ORF">IU449_09935</name>
</gene>
<proteinExistence type="predicted"/>